<dbReference type="Proteomes" id="UP001227268">
    <property type="component" value="Unassembled WGS sequence"/>
</dbReference>
<comment type="caution">
    <text evidence="1">The sequence shown here is derived from an EMBL/GenBank/DDBJ whole genome shotgun (WGS) entry which is preliminary data.</text>
</comment>
<evidence type="ECO:0000313" key="2">
    <source>
        <dbReference type="Proteomes" id="UP001227268"/>
    </source>
</evidence>
<keyword evidence="2" id="KW-1185">Reference proteome</keyword>
<dbReference type="EMBL" id="JASBWT010000016">
    <property type="protein sequence ID" value="KAJ9097727.1"/>
    <property type="molecule type" value="Genomic_DNA"/>
</dbReference>
<proteinExistence type="predicted"/>
<gene>
    <name evidence="1" type="ORF">QFC21_004765</name>
</gene>
<reference evidence="1" key="1">
    <citation type="submission" date="2023-04" db="EMBL/GenBank/DDBJ databases">
        <title>Draft Genome sequencing of Naganishia species isolated from polar environments using Oxford Nanopore Technology.</title>
        <authorList>
            <person name="Leo P."/>
            <person name="Venkateswaran K."/>
        </authorList>
    </citation>
    <scope>NUCLEOTIDE SEQUENCE</scope>
    <source>
        <strain evidence="1">MNA-CCFEE 5423</strain>
    </source>
</reference>
<accession>A0ACC2VGM5</accession>
<name>A0ACC2VGM5_9TREE</name>
<evidence type="ECO:0000313" key="1">
    <source>
        <dbReference type="EMBL" id="KAJ9097727.1"/>
    </source>
</evidence>
<protein>
    <submittedName>
        <fullName evidence="1">Uncharacterized protein</fullName>
    </submittedName>
</protein>
<sequence length="228" mass="25243">METVQDSQFAIRKAVKHEVPQMATVLYQSYRRLSYWETCCSLVEEQDWVESQADVCLQYIGERNSLAFVAEGGEGEIIGTICGRFLNSTVPSATVNIPIAGIAVDEMQKMNNGSYQATLIEKYGDFLWISAFAVLPPNQGHGIGKALLACMMDEAKARRVNVALAGSQGAKRFYERHGFVEDGPPRMLAEGTIQGRSVISGEEAILEQSGEFSMPFGCERTMYNLLRH</sequence>
<organism evidence="1 2">
    <name type="scientific">Naganishia friedmannii</name>
    <dbReference type="NCBI Taxonomy" id="89922"/>
    <lineage>
        <taxon>Eukaryota</taxon>
        <taxon>Fungi</taxon>
        <taxon>Dikarya</taxon>
        <taxon>Basidiomycota</taxon>
        <taxon>Agaricomycotina</taxon>
        <taxon>Tremellomycetes</taxon>
        <taxon>Filobasidiales</taxon>
        <taxon>Filobasidiaceae</taxon>
        <taxon>Naganishia</taxon>
    </lineage>
</organism>